<proteinExistence type="predicted"/>
<dbReference type="AlphaFoldDB" id="H1HLH9"/>
<sequence>MTYEQLDFTTYCIGLLACRLGMNQRDVYDKLKESSILDDYIVKAYEVLHTFSSDYIADDLLGYMKEKGVIE</sequence>
<evidence type="ECO:0000313" key="1">
    <source>
        <dbReference type="EMBL" id="EHO71907.1"/>
    </source>
</evidence>
<dbReference type="Proteomes" id="UP000003167">
    <property type="component" value="Unassembled WGS sequence"/>
</dbReference>
<dbReference type="STRING" id="999422.HMPREF9944_01023"/>
<comment type="caution">
    <text evidence="1">The sequence shown here is derived from an EMBL/GenBank/DDBJ whole genome shotgun (WGS) entry which is preliminary data.</text>
</comment>
<dbReference type="OrthoDB" id="1031509at2"/>
<organism evidence="1 2">
    <name type="scientific">Segatella maculosa OT 289</name>
    <dbReference type="NCBI Taxonomy" id="999422"/>
    <lineage>
        <taxon>Bacteria</taxon>
        <taxon>Pseudomonadati</taxon>
        <taxon>Bacteroidota</taxon>
        <taxon>Bacteroidia</taxon>
        <taxon>Bacteroidales</taxon>
        <taxon>Prevotellaceae</taxon>
        <taxon>Segatella</taxon>
    </lineage>
</organism>
<dbReference type="InterPro" id="IPR024269">
    <property type="entry name" value="DUF3791"/>
</dbReference>
<accession>H1HLH9</accession>
<protein>
    <recommendedName>
        <fullName evidence="3">DUF3791 domain-containing protein</fullName>
    </recommendedName>
</protein>
<dbReference type="RefSeq" id="WP_008564865.1">
    <property type="nucleotide sequence ID" value="NZ_JH594502.1"/>
</dbReference>
<dbReference type="PATRIC" id="fig|999422.3.peg.1051"/>
<evidence type="ECO:0000313" key="2">
    <source>
        <dbReference type="Proteomes" id="UP000003167"/>
    </source>
</evidence>
<gene>
    <name evidence="1" type="ORF">HMPREF9944_01023</name>
</gene>
<dbReference type="EMBL" id="AGEK01000019">
    <property type="protein sequence ID" value="EHO71907.1"/>
    <property type="molecule type" value="Genomic_DNA"/>
</dbReference>
<dbReference type="HOGENOM" id="CLU_174021_1_0_10"/>
<dbReference type="Pfam" id="PF12668">
    <property type="entry name" value="DUF3791"/>
    <property type="match status" value="1"/>
</dbReference>
<name>H1HLH9_9BACT</name>
<keyword evidence="2" id="KW-1185">Reference proteome</keyword>
<reference evidence="1 2" key="1">
    <citation type="submission" date="2011-12" db="EMBL/GenBank/DDBJ databases">
        <title>The Genome Sequence of Prevotella maculosa OT 289.</title>
        <authorList>
            <consortium name="The Broad Institute Genome Sequencing Platform"/>
            <person name="Earl A."/>
            <person name="Ward D."/>
            <person name="Feldgarden M."/>
            <person name="Gevers D."/>
            <person name="Izard J."/>
            <person name="Blanton J.M."/>
            <person name="Mathney J."/>
            <person name="Tanner A.C."/>
            <person name="Dewhirst F.E."/>
            <person name="Young S.K."/>
            <person name="Zeng Q."/>
            <person name="Gargeya S."/>
            <person name="Fitzgerald M."/>
            <person name="Haas B."/>
            <person name="Abouelleil A."/>
            <person name="Alvarado L."/>
            <person name="Arachchi H.M."/>
            <person name="Berlin A."/>
            <person name="Chapman S.B."/>
            <person name="Gearin G."/>
            <person name="Goldberg J."/>
            <person name="Griggs A."/>
            <person name="Gujja S."/>
            <person name="Hansen M."/>
            <person name="Heiman D."/>
            <person name="Howarth C."/>
            <person name="Larimer J."/>
            <person name="Lui A."/>
            <person name="MacDonald P.J.P."/>
            <person name="McCowen C."/>
            <person name="Montmayeur A."/>
            <person name="Murphy C."/>
            <person name="Neiman D."/>
            <person name="Pearson M."/>
            <person name="Priest M."/>
            <person name="Roberts A."/>
            <person name="Saif S."/>
            <person name="Shea T."/>
            <person name="Sisk P."/>
            <person name="Stolte C."/>
            <person name="Sykes S."/>
            <person name="Wortman J."/>
            <person name="Nusbaum C."/>
            <person name="Birren B."/>
        </authorList>
    </citation>
    <scope>NUCLEOTIDE SEQUENCE [LARGE SCALE GENOMIC DNA]</scope>
    <source>
        <strain evidence="1 2">OT 289</strain>
    </source>
</reference>
<evidence type="ECO:0008006" key="3">
    <source>
        <dbReference type="Google" id="ProtNLM"/>
    </source>
</evidence>